<evidence type="ECO:0000313" key="3">
    <source>
        <dbReference type="Proteomes" id="UP001232156"/>
    </source>
</evidence>
<dbReference type="EMBL" id="JAUZQE010000018">
    <property type="protein sequence ID" value="MDR4126143.1"/>
    <property type="molecule type" value="Genomic_DNA"/>
</dbReference>
<comment type="caution">
    <text evidence="2">The sequence shown here is derived from an EMBL/GenBank/DDBJ whole genome shotgun (WGS) entry which is preliminary data.</text>
</comment>
<evidence type="ECO:0000313" key="2">
    <source>
        <dbReference type="EMBL" id="MDR4126143.1"/>
    </source>
</evidence>
<accession>A0ABU1D713</accession>
<organism evidence="2 3">
    <name type="scientific">Yanghanlia caeni</name>
    <dbReference type="NCBI Taxonomy" id="3064283"/>
    <lineage>
        <taxon>Bacteria</taxon>
        <taxon>Pseudomonadati</taxon>
        <taxon>Pseudomonadota</taxon>
        <taxon>Betaproteobacteria</taxon>
        <taxon>Burkholderiales</taxon>
        <taxon>Alcaligenaceae</taxon>
        <taxon>Yanghanlia</taxon>
    </lineage>
</organism>
<keyword evidence="3" id="KW-1185">Reference proteome</keyword>
<dbReference type="InterPro" id="IPR021853">
    <property type="entry name" value="DUF3460"/>
</dbReference>
<dbReference type="Pfam" id="PF11943">
    <property type="entry name" value="DUF3460"/>
    <property type="match status" value="1"/>
</dbReference>
<feature type="compositionally biased region" description="Basic and acidic residues" evidence="1">
    <location>
        <begin position="23"/>
        <end position="33"/>
    </location>
</feature>
<gene>
    <name evidence="2" type="ORF">Q8947_09125</name>
</gene>
<dbReference type="Proteomes" id="UP001232156">
    <property type="component" value="Unassembled WGS sequence"/>
</dbReference>
<sequence>MSKHYESDITKLINQIKQQQPDTELRQREGRSRLWDKHVDPELHEGFKQANVPQPPYVYYPAQ</sequence>
<proteinExistence type="predicted"/>
<dbReference type="RefSeq" id="WP_165277725.1">
    <property type="nucleotide sequence ID" value="NZ_JAUZQE010000018.1"/>
</dbReference>
<name>A0ABU1D713_9BURK</name>
<feature type="region of interest" description="Disordered" evidence="1">
    <location>
        <begin position="1"/>
        <end position="33"/>
    </location>
</feature>
<protein>
    <submittedName>
        <fullName evidence="2">DUF3460 family protein</fullName>
    </submittedName>
</protein>
<evidence type="ECO:0000256" key="1">
    <source>
        <dbReference type="SAM" id="MobiDB-lite"/>
    </source>
</evidence>
<feature type="compositionally biased region" description="Polar residues" evidence="1">
    <location>
        <begin position="12"/>
        <end position="22"/>
    </location>
</feature>
<reference evidence="2 3" key="1">
    <citation type="submission" date="2023-08" db="EMBL/GenBank/DDBJ databases">
        <title>Alcaligenaceae gen. nov., a novel taxon isolated from the sludge of Yixing Pesticide Factory.</title>
        <authorList>
            <person name="Ruan L."/>
        </authorList>
    </citation>
    <scope>NUCLEOTIDE SEQUENCE [LARGE SCALE GENOMIC DNA]</scope>
    <source>
        <strain evidence="2 3">LG-2</strain>
    </source>
</reference>